<dbReference type="AlphaFoldDB" id="A0A4R3JQZ4"/>
<protein>
    <submittedName>
        <fullName evidence="2">Uncharacterized protein</fullName>
    </submittedName>
</protein>
<dbReference type="Proteomes" id="UP000702954">
    <property type="component" value="Unassembled WGS sequence"/>
</dbReference>
<comment type="caution">
    <text evidence="2">The sequence shown here is derived from an EMBL/GenBank/DDBJ whole genome shotgun (WGS) entry which is preliminary data.</text>
</comment>
<reference evidence="2 3" key="2">
    <citation type="submission" date="2019-03" db="EMBL/GenBank/DDBJ databases">
        <title>Genomic Encyclopedia of Type Strains, Phase IV (KMG-IV): sequencing the most valuable type-strain genomes for metagenomic binning, comparative biology and taxonomic classification.</title>
        <authorList>
            <person name="Goeker M."/>
        </authorList>
    </citation>
    <scope>NUCLEOTIDE SEQUENCE [LARGE SCALE GENOMIC DNA]</scope>
    <source>
        <strain evidence="2 3">DSM 103426</strain>
    </source>
</reference>
<organism evidence="2 3">
    <name type="scientific">Faecalimonas umbilicata</name>
    <dbReference type="NCBI Taxonomy" id="1912855"/>
    <lineage>
        <taxon>Bacteria</taxon>
        <taxon>Bacillati</taxon>
        <taxon>Bacillota</taxon>
        <taxon>Clostridia</taxon>
        <taxon>Lachnospirales</taxon>
        <taxon>Lachnospiraceae</taxon>
        <taxon>Faecalimonas</taxon>
    </lineage>
</organism>
<evidence type="ECO:0000313" key="4">
    <source>
        <dbReference type="Proteomes" id="UP000702954"/>
    </source>
</evidence>
<keyword evidence="4" id="KW-1185">Reference proteome</keyword>
<dbReference type="RefSeq" id="WP_116442067.1">
    <property type="nucleotide sequence ID" value="NZ_BHEO01000008.1"/>
</dbReference>
<evidence type="ECO:0000313" key="1">
    <source>
        <dbReference type="EMBL" id="GBU05866.1"/>
    </source>
</evidence>
<evidence type="ECO:0000313" key="3">
    <source>
        <dbReference type="Proteomes" id="UP000294613"/>
    </source>
</evidence>
<proteinExistence type="predicted"/>
<reference evidence="1 4" key="1">
    <citation type="journal article" date="2018" name="Int. J. Syst. Evol. Microbiol.">
        <title>Draft Genome Sequence of Faecalimonas umbilicata JCM 30896T, an Acetate-Producing Bacterium Isolated from Human Feces.</title>
        <authorList>
            <person name="Sakamoto M."/>
            <person name="Ikeyama N."/>
            <person name="Yuki M."/>
            <person name="Ohkuma M."/>
        </authorList>
    </citation>
    <scope>NUCLEOTIDE SEQUENCE [LARGE SCALE GENOMIC DNA]</scope>
    <source>
        <strain evidence="1 4">EGH7</strain>
    </source>
</reference>
<gene>
    <name evidence="2" type="ORF">EDD74_11313</name>
    <name evidence="1" type="ORF">FAEUMB_24070</name>
</gene>
<name>A0A4R3JQZ4_9FIRM</name>
<dbReference type="EMBL" id="BHEO01000008">
    <property type="protein sequence ID" value="GBU05866.1"/>
    <property type="molecule type" value="Genomic_DNA"/>
</dbReference>
<dbReference type="EMBL" id="SLZV01000013">
    <property type="protein sequence ID" value="TCS67877.1"/>
    <property type="molecule type" value="Genomic_DNA"/>
</dbReference>
<sequence>MTRQKEYYKKMHPEQFSDSKTVKKGKIQREMLDFYLDTLTSRNMDKQFEELCRAIAEVEICPNLLPQTGPTGGGDSKVDSETYPVAEDLSEMWYCRVTPSAALERWAFAISAKKDWKPKLKSDVKKIVTVNNDLGRKYEKIFFMSNQYISDKKRAECEDELRSQYDIDVRILDRTWMLDKIFASQKNIEIAIKHLGLSDSLSDEIEVGEHDYKRKNKLEKIEETLKNPDIKDSEKVKLVFKAVVIARELEFSADKILGLIDRCIRISKKYGTKIEIAEAYSVAAWTIYWWYHDPELYYEYYQEYEKRTIKEHNVHLFKDLVALWINLFSLTNEGVQGIDLQKHKRIVTDEFEAFIKDQTKPNTALEARAAYIPFRIITEEDIESIVNEMFELLDETTGHLDLDLSDIYKLIMEFPVILESDRYDSLFEKAVATAGKCKQDTEMACMLAERGAKLKNEKPYEAISYFSRTLIPFYNEQNKENLCKSVFALADIYEKCGLNWAARNFYYYIFCVCINQYFKYGEVLPLLFISLNKLKYLELRLGHVLYSTEFSFFEKIAIELYPDTYHANEEALFHYDFALALMLLQCKNPQKEVLMRLPYYFEKNGLDISSIVTRYMLGHYDEGLLSQLGNDKKQFDKTISEWRNSPVADEIVADPWFGAEKVCKLQSRILGCDIAISLDAPYVNGEFEVAATILATIESFLGTGIKNDLISMCGRIDISLNYYENLEEFVTWEKLNSNKLEIFIGNYSKDDFLLIQQQISVFLTEILGAIISMMFPFSESLDRLKRMVLKEAALDRTFIFSNSVVFGQETMGKEAFLFDTVLDKTETFETGAELIVPNKIEKQKEKKKPSTITIGLPPEGKDLINNVNQHSIKTHSIISIPDWDNGQWKGVMFMADVYKHSFPPILAFVFKKEEGAVIFEKWIDEFGVDDTYDNIEIRMIKGIDSINPFSYRIIVGSSKIPLEEDVRIIASPSRVHTMMPQNNRNISMFEKELEVSNSFSICPAIMGKDGQQPKIKEHLMIKKSKTSIKIYNAFDIPQDDFLIFSGILPTDNPLIPKEKACDAHILKIIDMHKKLHN</sequence>
<accession>A0A4R3JQZ4</accession>
<dbReference type="Proteomes" id="UP000294613">
    <property type="component" value="Unassembled WGS sequence"/>
</dbReference>
<evidence type="ECO:0000313" key="2">
    <source>
        <dbReference type="EMBL" id="TCS67877.1"/>
    </source>
</evidence>